<feature type="signal peptide" evidence="1">
    <location>
        <begin position="1"/>
        <end position="24"/>
    </location>
</feature>
<dbReference type="EMBL" id="CP044331">
    <property type="protein sequence ID" value="QGM98686.1"/>
    <property type="molecule type" value="Genomic_DNA"/>
</dbReference>
<dbReference type="PROSITE" id="PS51257">
    <property type="entry name" value="PROKAR_LIPOPROTEIN"/>
    <property type="match status" value="1"/>
</dbReference>
<accession>A0A6B8M7Z6</accession>
<proteinExistence type="predicted"/>
<protein>
    <submittedName>
        <fullName evidence="2">Uncharacterized protein</fullName>
    </submittedName>
</protein>
<dbReference type="AlphaFoldDB" id="A0A6B8M7Z6"/>
<reference evidence="2 3" key="1">
    <citation type="submission" date="2019-09" db="EMBL/GenBank/DDBJ databases">
        <title>Isolation and complete genome sequencing of Methylocystis species.</title>
        <authorList>
            <person name="Rumah B.L."/>
            <person name="Stead C.E."/>
            <person name="Stevens B.C."/>
            <person name="Minton N.P."/>
            <person name="Grosse-Honebrink A."/>
            <person name="Zhang Y."/>
        </authorList>
    </citation>
    <scope>NUCLEOTIDE SEQUENCE [LARGE SCALE GENOMIC DNA]</scope>
    <source>
        <strain evidence="2 3">BRCS2</strain>
    </source>
</reference>
<keyword evidence="1" id="KW-0732">Signal</keyword>
<sequence>MTRSRLALSISVALMLFSLGGASAQGGAQSCQRQIKQSCSKTFRVCLASCAPNAGFGQDECRYRCCVDKRVCLIAGNCDARPCRD</sequence>
<evidence type="ECO:0000256" key="1">
    <source>
        <dbReference type="SAM" id="SignalP"/>
    </source>
</evidence>
<feature type="chain" id="PRO_5025501638" evidence="1">
    <location>
        <begin position="25"/>
        <end position="85"/>
    </location>
</feature>
<gene>
    <name evidence="2" type="ORF">F7D14_15165</name>
</gene>
<dbReference type="KEGG" id="mpar:F7D14_15165"/>
<organism evidence="2 3">
    <name type="scientific">Methylocystis parvus</name>
    <dbReference type="NCBI Taxonomy" id="134"/>
    <lineage>
        <taxon>Bacteria</taxon>
        <taxon>Pseudomonadati</taxon>
        <taxon>Pseudomonadota</taxon>
        <taxon>Alphaproteobacteria</taxon>
        <taxon>Hyphomicrobiales</taxon>
        <taxon>Methylocystaceae</taxon>
        <taxon>Methylocystis</taxon>
    </lineage>
</organism>
<dbReference type="RefSeq" id="WP_016919015.1">
    <property type="nucleotide sequence ID" value="NZ_CP044331.1"/>
</dbReference>
<keyword evidence="3" id="KW-1185">Reference proteome</keyword>
<evidence type="ECO:0000313" key="2">
    <source>
        <dbReference type="EMBL" id="QGM98686.1"/>
    </source>
</evidence>
<name>A0A6B8M7Z6_9HYPH</name>
<dbReference type="Proteomes" id="UP000422569">
    <property type="component" value="Chromosome"/>
</dbReference>
<evidence type="ECO:0000313" key="3">
    <source>
        <dbReference type="Proteomes" id="UP000422569"/>
    </source>
</evidence>